<accession>A0AAD1R3G5</accession>
<reference evidence="15" key="1">
    <citation type="submission" date="2022-03" db="EMBL/GenBank/DDBJ databases">
        <authorList>
            <person name="Alioto T."/>
            <person name="Alioto T."/>
            <person name="Gomez Garrido J."/>
        </authorList>
    </citation>
    <scope>NUCLEOTIDE SEQUENCE</scope>
</reference>
<sequence length="674" mass="77314">MAASWSCWALLLVSSGITHALDGGMLYPRDTPTREMKELNGIWSFRADKSLQRDEGFQKQWYKRPLRETGPVIDMPVPASYNDITQDITLRDFVGWVWYEKDVIFPSRWVEDKSSSRIVLRIGSAHYFSIVWVNGVLVTQHEGGHLPFEANITSLLKSSADSSCRITIAVNNTLTPHTLPPGSIQFMSDSSMYPKGYFVQNIEFDFFNYAGIHRPVVMYTTPSIYIDDITVITDIQGDIGLVNYEVNVAGSDYYSVSVTLRDQEGQVAAMGLGSLGQLKVSNANFWWPYMMSENPGYQYTLEVKMTTDTEFNSFVDIYNLPVGIRTVKVSETEFLINGKPFYFHGVNKHEDYDVRGKGLDWPLIIKDFNLLKWLGANSFRTSHYPYAEEIMDLCDKYGIVVIDECPGVGIRLPESFGNQSLQHHLVVMEELVRRDKNRPSVVMWSVANEPASQLHLAGYYFKTVIAHTREVDPTRPVTYVTNARYDNDQGAPYVDVICVNSYFSWYHDAGHLEVIQIQLTSEFENWYETHRKPIIQSEYGADTIPGFHNDPPVMFTEEYQKMVLQNYHSVFDEKRKKYVIGELIWNFADFMTVQGVTRVVGNKKGIFTRQRQPKSSAFILRDRYWKMANGTTSFSQMPRLTDTLKGDEFLKEAMCRKHKTITASFSQKPENGYC</sequence>
<evidence type="ECO:0000256" key="3">
    <source>
        <dbReference type="ARBA" id="ARBA00007401"/>
    </source>
</evidence>
<keyword evidence="11" id="KW-0326">Glycosidase</keyword>
<dbReference type="SUPFAM" id="SSF49785">
    <property type="entry name" value="Galactose-binding domain-like"/>
    <property type="match status" value="1"/>
</dbReference>
<dbReference type="Gene3D" id="3.20.20.80">
    <property type="entry name" value="Glycosidases"/>
    <property type="match status" value="1"/>
</dbReference>
<dbReference type="GO" id="GO:0005615">
    <property type="term" value="C:extracellular space"/>
    <property type="evidence" value="ECO:0007669"/>
    <property type="project" value="TreeGrafter"/>
</dbReference>
<name>A0AAD1R3G5_PELCU</name>
<dbReference type="Gene3D" id="2.60.120.260">
    <property type="entry name" value="Galactose-binding domain-like"/>
    <property type="match status" value="1"/>
</dbReference>
<keyword evidence="8" id="KW-0378">Hydrolase</keyword>
<organism evidence="15 16">
    <name type="scientific">Pelobates cultripes</name>
    <name type="common">Western spadefoot toad</name>
    <dbReference type="NCBI Taxonomy" id="61616"/>
    <lineage>
        <taxon>Eukaryota</taxon>
        <taxon>Metazoa</taxon>
        <taxon>Chordata</taxon>
        <taxon>Craniata</taxon>
        <taxon>Vertebrata</taxon>
        <taxon>Euteleostomi</taxon>
        <taxon>Amphibia</taxon>
        <taxon>Batrachia</taxon>
        <taxon>Anura</taxon>
        <taxon>Pelobatoidea</taxon>
        <taxon>Pelobatidae</taxon>
        <taxon>Pelobates</taxon>
    </lineage>
</organism>
<evidence type="ECO:0000256" key="7">
    <source>
        <dbReference type="ARBA" id="ARBA00022729"/>
    </source>
</evidence>
<dbReference type="EC" id="3.2.1.31" evidence="5"/>
<evidence type="ECO:0000256" key="2">
    <source>
        <dbReference type="ARBA" id="ARBA00004371"/>
    </source>
</evidence>
<evidence type="ECO:0000256" key="4">
    <source>
        <dbReference type="ARBA" id="ARBA00011881"/>
    </source>
</evidence>
<evidence type="ECO:0000313" key="16">
    <source>
        <dbReference type="Proteomes" id="UP001295444"/>
    </source>
</evidence>
<dbReference type="InterPro" id="IPR006101">
    <property type="entry name" value="Glyco_hydro_2"/>
</dbReference>
<keyword evidence="16" id="KW-1185">Reference proteome</keyword>
<dbReference type="SUPFAM" id="SSF49303">
    <property type="entry name" value="beta-Galactosidase/glucuronidase domain"/>
    <property type="match status" value="1"/>
</dbReference>
<dbReference type="GO" id="GO:0019391">
    <property type="term" value="P:glucuronoside catabolic process"/>
    <property type="evidence" value="ECO:0007669"/>
    <property type="project" value="TreeGrafter"/>
</dbReference>
<dbReference type="PRINTS" id="PR00132">
    <property type="entry name" value="GLHYDRLASE2"/>
</dbReference>
<dbReference type="FunFam" id="3.20.20.80:FF:000029">
    <property type="entry name" value="Beta-glucuronidase"/>
    <property type="match status" value="1"/>
</dbReference>
<evidence type="ECO:0000256" key="12">
    <source>
        <dbReference type="SAM" id="SignalP"/>
    </source>
</evidence>
<dbReference type="NCBIfam" id="NF007538">
    <property type="entry name" value="PRK10150.1"/>
    <property type="match status" value="1"/>
</dbReference>
<dbReference type="SUPFAM" id="SSF51445">
    <property type="entry name" value="(Trans)glycosidases"/>
    <property type="match status" value="1"/>
</dbReference>
<dbReference type="InterPro" id="IPR008979">
    <property type="entry name" value="Galactose-bd-like_sf"/>
</dbReference>
<evidence type="ECO:0000256" key="11">
    <source>
        <dbReference type="ARBA" id="ARBA00023295"/>
    </source>
</evidence>
<protein>
    <recommendedName>
        <fullName evidence="6">Beta-glucuronidase</fullName>
        <ecNumber evidence="5">3.2.1.31</ecNumber>
    </recommendedName>
</protein>
<comment type="subcellular location">
    <subcellularLocation>
        <location evidence="2">Lysosome</location>
    </subcellularLocation>
</comment>
<dbReference type="AlphaFoldDB" id="A0AAD1R3G5"/>
<evidence type="ECO:0000256" key="5">
    <source>
        <dbReference type="ARBA" id="ARBA00012761"/>
    </source>
</evidence>
<evidence type="ECO:0000256" key="10">
    <source>
        <dbReference type="ARBA" id="ARBA00023228"/>
    </source>
</evidence>
<dbReference type="FunFam" id="2.60.120.260:FF:000027">
    <property type="entry name" value="Beta-glucuronidase"/>
    <property type="match status" value="1"/>
</dbReference>
<evidence type="ECO:0000259" key="14">
    <source>
        <dbReference type="Pfam" id="PF02837"/>
    </source>
</evidence>
<keyword evidence="7 12" id="KW-0732">Signal</keyword>
<feature type="domain" description="Glycoside hydrolase family 2 catalytic" evidence="13">
    <location>
        <begin position="327"/>
        <end position="628"/>
    </location>
</feature>
<evidence type="ECO:0000256" key="1">
    <source>
        <dbReference type="ARBA" id="ARBA00003025"/>
    </source>
</evidence>
<dbReference type="PANTHER" id="PTHR10066:SF67">
    <property type="entry name" value="BETA-GLUCURONIDASE"/>
    <property type="match status" value="1"/>
</dbReference>
<dbReference type="InterPro" id="IPR013783">
    <property type="entry name" value="Ig-like_fold"/>
</dbReference>
<evidence type="ECO:0000313" key="15">
    <source>
        <dbReference type="EMBL" id="CAH2222720.1"/>
    </source>
</evidence>
<comment type="similarity">
    <text evidence="3">Belongs to the glycosyl hydrolase 2 family.</text>
</comment>
<dbReference type="InterPro" id="IPR006103">
    <property type="entry name" value="Glyco_hydro_2_cat"/>
</dbReference>
<dbReference type="PROSITE" id="PS00608">
    <property type="entry name" value="GLYCOSYL_HYDROL_F2_2"/>
    <property type="match status" value="1"/>
</dbReference>
<dbReference type="PANTHER" id="PTHR10066">
    <property type="entry name" value="BETA-GLUCURONIDASE"/>
    <property type="match status" value="1"/>
</dbReference>
<dbReference type="InterPro" id="IPR006104">
    <property type="entry name" value="Glyco_hydro_2_N"/>
</dbReference>
<dbReference type="GO" id="GO:0004566">
    <property type="term" value="F:beta-glucuronidase activity"/>
    <property type="evidence" value="ECO:0007669"/>
    <property type="project" value="UniProtKB-EC"/>
</dbReference>
<feature type="domain" description="Glycosyl hydrolases family 2 sugar binding" evidence="14">
    <location>
        <begin position="36"/>
        <end position="222"/>
    </location>
</feature>
<dbReference type="InterPro" id="IPR017853">
    <property type="entry name" value="GH"/>
</dbReference>
<dbReference type="Proteomes" id="UP001295444">
    <property type="component" value="Chromosome 01"/>
</dbReference>
<evidence type="ECO:0000259" key="13">
    <source>
        <dbReference type="Pfam" id="PF02836"/>
    </source>
</evidence>
<evidence type="ECO:0000256" key="8">
    <source>
        <dbReference type="ARBA" id="ARBA00022801"/>
    </source>
</evidence>
<dbReference type="GO" id="GO:0030246">
    <property type="term" value="F:carbohydrate binding"/>
    <property type="evidence" value="ECO:0007669"/>
    <property type="project" value="TreeGrafter"/>
</dbReference>
<dbReference type="FunFam" id="2.60.40.10:FF:000628">
    <property type="entry name" value="Beta-glucuronidase"/>
    <property type="match status" value="1"/>
</dbReference>
<dbReference type="InterPro" id="IPR023230">
    <property type="entry name" value="Glyco_hydro_2_CS"/>
</dbReference>
<dbReference type="Gene3D" id="2.60.40.10">
    <property type="entry name" value="Immunoglobulins"/>
    <property type="match status" value="1"/>
</dbReference>
<evidence type="ECO:0000256" key="9">
    <source>
        <dbReference type="ARBA" id="ARBA00023180"/>
    </source>
</evidence>
<dbReference type="EMBL" id="OW240912">
    <property type="protein sequence ID" value="CAH2222720.1"/>
    <property type="molecule type" value="Genomic_DNA"/>
</dbReference>
<dbReference type="Pfam" id="PF02836">
    <property type="entry name" value="Glyco_hydro_2_C"/>
    <property type="match status" value="1"/>
</dbReference>
<keyword evidence="9" id="KW-0325">Glycoprotein</keyword>
<comment type="function">
    <text evidence="1">Plays an important role in the degradation of dermatan and keratan sulfates.</text>
</comment>
<dbReference type="PROSITE" id="PS00719">
    <property type="entry name" value="GLYCOSYL_HYDROL_F2_1"/>
    <property type="match status" value="1"/>
</dbReference>
<feature type="chain" id="PRO_5042219231" description="Beta-glucuronidase" evidence="12">
    <location>
        <begin position="21"/>
        <end position="674"/>
    </location>
</feature>
<evidence type="ECO:0000256" key="6">
    <source>
        <dbReference type="ARBA" id="ARBA00016205"/>
    </source>
</evidence>
<comment type="subunit">
    <text evidence="4">Homotetramer.</text>
</comment>
<dbReference type="InterPro" id="IPR036156">
    <property type="entry name" value="Beta-gal/glucu_dom_sf"/>
</dbReference>
<keyword evidence="10" id="KW-0458">Lysosome</keyword>
<feature type="signal peptide" evidence="12">
    <location>
        <begin position="1"/>
        <end position="20"/>
    </location>
</feature>
<proteinExistence type="inferred from homology"/>
<dbReference type="GO" id="GO:0005764">
    <property type="term" value="C:lysosome"/>
    <property type="evidence" value="ECO:0007669"/>
    <property type="project" value="UniProtKB-SubCell"/>
</dbReference>
<dbReference type="InterPro" id="IPR023232">
    <property type="entry name" value="Glyco_hydro_2_AS"/>
</dbReference>
<dbReference type="GO" id="GO:0005975">
    <property type="term" value="P:carbohydrate metabolic process"/>
    <property type="evidence" value="ECO:0007669"/>
    <property type="project" value="InterPro"/>
</dbReference>
<gene>
    <name evidence="15" type="ORF">PECUL_23A002525</name>
</gene>
<dbReference type="Pfam" id="PF02837">
    <property type="entry name" value="Glyco_hydro_2_N"/>
    <property type="match status" value="1"/>
</dbReference>